<reference evidence="2 3" key="1">
    <citation type="submission" date="2018-06" db="EMBL/GenBank/DDBJ databases">
        <authorList>
            <consortium name="Pathogen Informatics"/>
            <person name="Doyle S."/>
        </authorList>
    </citation>
    <scope>NUCLEOTIDE SEQUENCE [LARGE SCALE GENOMIC DNA]</scope>
    <source>
        <strain evidence="2 3">NCTC11224</strain>
    </source>
</reference>
<organism evidence="2 3">
    <name type="scientific">Enterocloster clostridioformis</name>
    <dbReference type="NCBI Taxonomy" id="1531"/>
    <lineage>
        <taxon>Bacteria</taxon>
        <taxon>Bacillati</taxon>
        <taxon>Bacillota</taxon>
        <taxon>Clostridia</taxon>
        <taxon>Lachnospirales</taxon>
        <taxon>Lachnospiraceae</taxon>
        <taxon>Enterocloster</taxon>
    </lineage>
</organism>
<keyword evidence="3" id="KW-1185">Reference proteome</keyword>
<keyword evidence="1" id="KW-1133">Transmembrane helix</keyword>
<evidence type="ECO:0000256" key="1">
    <source>
        <dbReference type="SAM" id="Phobius"/>
    </source>
</evidence>
<proteinExistence type="predicted"/>
<evidence type="ECO:0000313" key="3">
    <source>
        <dbReference type="Proteomes" id="UP000251853"/>
    </source>
</evidence>
<dbReference type="AlphaFoldDB" id="A0A2X2TSI7"/>
<feature type="transmembrane region" description="Helical" evidence="1">
    <location>
        <begin position="37"/>
        <end position="56"/>
    </location>
</feature>
<dbReference type="RefSeq" id="WP_155245153.1">
    <property type="nucleotide sequence ID" value="NZ_JAIWZC010000001.1"/>
</dbReference>
<protein>
    <submittedName>
        <fullName evidence="2">Uncharacterized protein</fullName>
    </submittedName>
</protein>
<dbReference type="Proteomes" id="UP000251853">
    <property type="component" value="Unassembled WGS sequence"/>
</dbReference>
<name>A0A2X2TSI7_9FIRM</name>
<gene>
    <name evidence="2" type="ORF">NCTC11224_00173</name>
</gene>
<dbReference type="EMBL" id="UAVW01000001">
    <property type="protein sequence ID" value="SQB03803.1"/>
    <property type="molecule type" value="Genomic_DNA"/>
</dbReference>
<keyword evidence="1" id="KW-0812">Transmembrane</keyword>
<feature type="transmembrane region" description="Helical" evidence="1">
    <location>
        <begin position="12"/>
        <end position="30"/>
    </location>
</feature>
<accession>A0A2X2TSI7</accession>
<evidence type="ECO:0000313" key="2">
    <source>
        <dbReference type="EMBL" id="SQB03803.1"/>
    </source>
</evidence>
<sequence length="57" mass="6269">MIKILNTLLYYVLMYIAFVVGILAGVAMRGHELTKQIIKFSFIGALIGCCIVFIASS</sequence>
<keyword evidence="1" id="KW-0472">Membrane</keyword>